<feature type="compositionally biased region" description="Low complexity" evidence="3">
    <location>
        <begin position="112"/>
        <end position="122"/>
    </location>
</feature>
<evidence type="ECO:0000256" key="3">
    <source>
        <dbReference type="SAM" id="MobiDB-lite"/>
    </source>
</evidence>
<evidence type="ECO:0000313" key="4">
    <source>
        <dbReference type="EMBL" id="KAJ8875004.1"/>
    </source>
</evidence>
<name>A0ABQ9GSM7_9NEOP</name>
<dbReference type="Proteomes" id="UP001159363">
    <property type="component" value="Chromosome 8"/>
</dbReference>
<feature type="compositionally biased region" description="Low complexity" evidence="3">
    <location>
        <begin position="87"/>
        <end position="105"/>
    </location>
</feature>
<sequence>MYVQLELTKNYFPLFQTSNCLDVICNEFGFFCADEKHFGTCVDYANGTVIADLIFLMECPYSMVCNVKSDPICAEATATSNTSQAAKNTTTKLSTQSTNTTNVTTPASAGVSQADQSSTTAATQSAGTNHKFHIFNNLYHRVSNIFKKFISNSSGDLTLNTPHNKTGIIANSSESIKDFIRTKHKLIKGFIPSKNENNTLVARTADNIALFFKQLFSYFYRPENVADNGTTLYRPNATSLVRKLEHVLKKKGTGNISASTLNISDLPYLQENQTEEKTKLFELLEQANFSTFLQNLQEIKIEKIKLIQEKAERLKQSAKPNLSDLPERFHELKNKKGRLIQEMKETLMQLRQFYNISELFHLNDSSDEDPASIEEQISTEEPTSSGEEIQTEGPTFTQQPTSTVKPSTEGPPSTVNQSTEGPTSTVKPSTEGPPSTVNQSTEGPTSTVKPSTEGPPSTVNQSTEGPTFTVKPLTDKQTSIKALSHFTQRTPSPHNITFNYSTIYANTCQDFLQILLNRFSDLKNNSSYVQNLFRNILYDILESNNNSLSNASLCAQFISKVHDTNKEIEITKKSLLKLWGISIKKSIISYKRNSIPRNTTTTEQIYSEAPSKVNNSNEETNTHDRLSILSKIIAHKHAKHNITKLQTTLEHSDESNDKSDSKDLTKAEKKMEELQSKLSKKNEEIERKLAHKEDKYFEKLQKHKKEYNEFKQKSQASVDSKEKSEGSLESKDKSEESMESKDKSEESTESKDKSDRKDFKKGEEKLEKLQSKLAKKNEKVERKLARKYDKNLEKL</sequence>
<evidence type="ECO:0000256" key="2">
    <source>
        <dbReference type="ARBA" id="ARBA00022525"/>
    </source>
</evidence>
<gene>
    <name evidence="4" type="ORF">PR048_022894</name>
</gene>
<organism evidence="4 5">
    <name type="scientific">Dryococelus australis</name>
    <dbReference type="NCBI Taxonomy" id="614101"/>
    <lineage>
        <taxon>Eukaryota</taxon>
        <taxon>Metazoa</taxon>
        <taxon>Ecdysozoa</taxon>
        <taxon>Arthropoda</taxon>
        <taxon>Hexapoda</taxon>
        <taxon>Insecta</taxon>
        <taxon>Pterygota</taxon>
        <taxon>Neoptera</taxon>
        <taxon>Polyneoptera</taxon>
        <taxon>Phasmatodea</taxon>
        <taxon>Verophasmatodea</taxon>
        <taxon>Anareolatae</taxon>
        <taxon>Phasmatidae</taxon>
        <taxon>Eurycanthinae</taxon>
        <taxon>Dryococelus</taxon>
    </lineage>
</organism>
<feature type="region of interest" description="Disordered" evidence="3">
    <location>
        <begin position="84"/>
        <end position="122"/>
    </location>
</feature>
<dbReference type="EMBL" id="JARBHB010000009">
    <property type="protein sequence ID" value="KAJ8875004.1"/>
    <property type="molecule type" value="Genomic_DNA"/>
</dbReference>
<feature type="region of interest" description="Disordered" evidence="3">
    <location>
        <begin position="646"/>
        <end position="686"/>
    </location>
</feature>
<feature type="region of interest" description="Disordered" evidence="3">
    <location>
        <begin position="708"/>
        <end position="795"/>
    </location>
</feature>
<dbReference type="PANTHER" id="PTHR47246">
    <property type="entry name" value="MUCIN-19"/>
    <property type="match status" value="1"/>
</dbReference>
<feature type="region of interest" description="Disordered" evidence="3">
    <location>
        <begin position="365"/>
        <end position="473"/>
    </location>
</feature>
<dbReference type="PANTHER" id="PTHR47246:SF1">
    <property type="entry name" value="MUCIN-19"/>
    <property type="match status" value="1"/>
</dbReference>
<feature type="compositionally biased region" description="Basic and acidic residues" evidence="3">
    <location>
        <begin position="719"/>
        <end position="795"/>
    </location>
</feature>
<proteinExistence type="predicted"/>
<feature type="region of interest" description="Disordered" evidence="3">
    <location>
        <begin position="601"/>
        <end position="621"/>
    </location>
</feature>
<comment type="caution">
    <text evidence="4">The sequence shown here is derived from an EMBL/GenBank/DDBJ whole genome shotgun (WGS) entry which is preliminary data.</text>
</comment>
<feature type="compositionally biased region" description="Basic and acidic residues" evidence="3">
    <location>
        <begin position="650"/>
        <end position="686"/>
    </location>
</feature>
<keyword evidence="5" id="KW-1185">Reference proteome</keyword>
<comment type="subcellular location">
    <subcellularLocation>
        <location evidence="1">Secreted</location>
    </subcellularLocation>
</comment>
<evidence type="ECO:0000256" key="1">
    <source>
        <dbReference type="ARBA" id="ARBA00004613"/>
    </source>
</evidence>
<keyword evidence="2" id="KW-0964">Secreted</keyword>
<accession>A0ABQ9GSM7</accession>
<feature type="compositionally biased region" description="Polar residues" evidence="3">
    <location>
        <begin position="375"/>
        <end position="466"/>
    </location>
</feature>
<reference evidence="4 5" key="1">
    <citation type="submission" date="2023-02" db="EMBL/GenBank/DDBJ databases">
        <title>LHISI_Scaffold_Assembly.</title>
        <authorList>
            <person name="Stuart O.P."/>
            <person name="Cleave R."/>
            <person name="Magrath M.J.L."/>
            <person name="Mikheyev A.S."/>
        </authorList>
    </citation>
    <scope>NUCLEOTIDE SEQUENCE [LARGE SCALE GENOMIC DNA]</scope>
    <source>
        <strain evidence="4">Daus_M_001</strain>
        <tissue evidence="4">Leg muscle</tissue>
    </source>
</reference>
<protein>
    <submittedName>
        <fullName evidence="4">Uncharacterized protein</fullName>
    </submittedName>
</protein>
<evidence type="ECO:0000313" key="5">
    <source>
        <dbReference type="Proteomes" id="UP001159363"/>
    </source>
</evidence>